<protein>
    <submittedName>
        <fullName evidence="1">Uncharacterized protein</fullName>
    </submittedName>
</protein>
<dbReference type="EMBL" id="FOYM01000035">
    <property type="protein sequence ID" value="SFR15344.1"/>
    <property type="molecule type" value="Genomic_DNA"/>
</dbReference>
<evidence type="ECO:0000313" key="1">
    <source>
        <dbReference type="EMBL" id="SFR15344.1"/>
    </source>
</evidence>
<organism evidence="1 2">
    <name type="scientific">Desulfoscipio geothermicus DSM 3669</name>
    <dbReference type="NCBI Taxonomy" id="1121426"/>
    <lineage>
        <taxon>Bacteria</taxon>
        <taxon>Bacillati</taxon>
        <taxon>Bacillota</taxon>
        <taxon>Clostridia</taxon>
        <taxon>Eubacteriales</taxon>
        <taxon>Desulfallaceae</taxon>
        <taxon>Desulfoscipio</taxon>
    </lineage>
</organism>
<evidence type="ECO:0000313" key="2">
    <source>
        <dbReference type="Proteomes" id="UP000199584"/>
    </source>
</evidence>
<reference evidence="2" key="1">
    <citation type="submission" date="2016-10" db="EMBL/GenBank/DDBJ databases">
        <authorList>
            <person name="Varghese N."/>
            <person name="Submissions S."/>
        </authorList>
    </citation>
    <scope>NUCLEOTIDE SEQUENCE [LARGE SCALE GENOMIC DNA]</scope>
    <source>
        <strain evidence="2">DSM 3669</strain>
    </source>
</reference>
<dbReference type="Gene3D" id="6.10.140.1420">
    <property type="match status" value="1"/>
</dbReference>
<accession>A0A1I6EC89</accession>
<gene>
    <name evidence="1" type="ORF">SAMN05660706_13529</name>
</gene>
<dbReference type="AlphaFoldDB" id="A0A1I6EC89"/>
<proteinExistence type="predicted"/>
<sequence length="140" mass="16232">MKYTDKLSDETKALIKALAALALPPWMKGAGVMVYKPDKKQLKQARERLKDRKNRGTDDEYFKNLIEQLENGPWPTFVQQTKGARQERARIRAAVAEMREKWSKNQDPTNTWYFIGRLAAYDDILRFLDPAAEPEAHNAH</sequence>
<name>A0A1I6EC89_9FIRM</name>
<keyword evidence="2" id="KW-1185">Reference proteome</keyword>
<dbReference type="STRING" id="39060.SAMN05660706_13529"/>
<dbReference type="Proteomes" id="UP000199584">
    <property type="component" value="Unassembled WGS sequence"/>
</dbReference>